<dbReference type="InterPro" id="IPR001500">
    <property type="entry name" value="A1A_glycop"/>
</dbReference>
<dbReference type="Pfam" id="PF11032">
    <property type="entry name" value="ApoM"/>
    <property type="match status" value="1"/>
</dbReference>
<comment type="similarity">
    <text evidence="2">Belongs to the calycin superfamily. Lipocalin family.</text>
</comment>
<feature type="chain" id="PRO_5025521101" evidence="8">
    <location>
        <begin position="19"/>
        <end position="202"/>
    </location>
</feature>
<evidence type="ECO:0000313" key="10">
    <source>
        <dbReference type="Proteomes" id="UP000472274"/>
    </source>
</evidence>
<evidence type="ECO:0000256" key="5">
    <source>
        <dbReference type="ARBA" id="ARBA00022729"/>
    </source>
</evidence>
<reference evidence="9" key="1">
    <citation type="submission" date="2025-08" db="UniProtKB">
        <authorList>
            <consortium name="Ensembl"/>
        </authorList>
    </citation>
    <scope>IDENTIFICATION</scope>
</reference>
<feature type="signal peptide" evidence="8">
    <location>
        <begin position="1"/>
        <end position="18"/>
    </location>
</feature>
<evidence type="ECO:0000256" key="4">
    <source>
        <dbReference type="ARBA" id="ARBA00022525"/>
    </source>
</evidence>
<dbReference type="PANTHER" id="PTHR11967:SF2">
    <property type="entry name" value="ALPHA-1-ACID GLYCOPROTEIN 1"/>
    <property type="match status" value="1"/>
</dbReference>
<evidence type="ECO:0000256" key="2">
    <source>
        <dbReference type="ARBA" id="ARBA00006889"/>
    </source>
</evidence>
<evidence type="ECO:0000256" key="8">
    <source>
        <dbReference type="SAM" id="SignalP"/>
    </source>
</evidence>
<comment type="subcellular location">
    <subcellularLocation>
        <location evidence="1">Secreted</location>
    </subcellularLocation>
</comment>
<proteinExistence type="inferred from homology"/>
<dbReference type="InterPro" id="IPR012674">
    <property type="entry name" value="Calycin"/>
</dbReference>
<dbReference type="PRINTS" id="PR00708">
    <property type="entry name" value="A1AGLPROTEIN"/>
</dbReference>
<keyword evidence="4" id="KW-0964">Secreted</keyword>
<dbReference type="InParanoid" id="A0A674KBM9"/>
<dbReference type="RefSeq" id="XP_024048692.1">
    <property type="nucleotide sequence ID" value="XM_024192924.2"/>
</dbReference>
<evidence type="ECO:0000256" key="6">
    <source>
        <dbReference type="ARBA" id="ARBA00023157"/>
    </source>
</evidence>
<evidence type="ECO:0000313" key="9">
    <source>
        <dbReference type="Ensembl" id="ENSTMTP00000029857.1"/>
    </source>
</evidence>
<dbReference type="CTD" id="5005"/>
<keyword evidence="10" id="KW-1185">Reference proteome</keyword>
<keyword evidence="3" id="KW-0813">Transport</keyword>
<dbReference type="Gene3D" id="2.40.128.20">
    <property type="match status" value="1"/>
</dbReference>
<keyword evidence="6" id="KW-1015">Disulfide bond</keyword>
<dbReference type="GO" id="GO:0002682">
    <property type="term" value="P:regulation of immune system process"/>
    <property type="evidence" value="ECO:0007669"/>
    <property type="project" value="InterPro"/>
</dbReference>
<dbReference type="Proteomes" id="UP000472274">
    <property type="component" value="Unplaced"/>
</dbReference>
<keyword evidence="5 8" id="KW-0732">Signal</keyword>
<reference evidence="9" key="2">
    <citation type="submission" date="2025-09" db="UniProtKB">
        <authorList>
            <consortium name="Ensembl"/>
        </authorList>
    </citation>
    <scope>IDENTIFICATION</scope>
</reference>
<accession>A0A674KBM9</accession>
<dbReference type="GeneTree" id="ENSGT00390000012130"/>
<keyword evidence="7" id="KW-0325">Glycoprotein</keyword>
<dbReference type="GO" id="GO:0005615">
    <property type="term" value="C:extracellular space"/>
    <property type="evidence" value="ECO:0007669"/>
    <property type="project" value="InterPro"/>
</dbReference>
<dbReference type="AlphaFoldDB" id="A0A674KBM9"/>
<dbReference type="SUPFAM" id="SSF50814">
    <property type="entry name" value="Lipocalins"/>
    <property type="match status" value="1"/>
</dbReference>
<dbReference type="GeneID" id="112101969"/>
<sequence length="202" mass="22490">MALACIAIILGSAHLLTAKPLDCEPLVPETIDNATMTKLLGKWFYIAGASQHPPTLQELELIKNAYYFLYPSSLQDKFLVTEVMRLKDKCVVNNSSYISVIRDNFTMILHGPNESSVAQLIKSSSEDTMTLYHVDGTHKGLSISARAQNLTTEQLEEFKTQLACLGLKEEETFYTSAKDLCPMEEETDDKKHSVEVVEPSLG</sequence>
<name>A0A674KBM9_9SAUR</name>
<dbReference type="PANTHER" id="PTHR11967">
    <property type="entry name" value="ALPHA-1-ACID GLYCOPROTEIN"/>
    <property type="match status" value="1"/>
</dbReference>
<dbReference type="InterPro" id="IPR022734">
    <property type="entry name" value="ApoM"/>
</dbReference>
<gene>
    <name evidence="9" type="primary">ORM2</name>
</gene>
<organism evidence="9 10">
    <name type="scientific">Terrapene triunguis</name>
    <name type="common">Three-toed box turtle</name>
    <dbReference type="NCBI Taxonomy" id="2587831"/>
    <lineage>
        <taxon>Eukaryota</taxon>
        <taxon>Metazoa</taxon>
        <taxon>Chordata</taxon>
        <taxon>Craniata</taxon>
        <taxon>Vertebrata</taxon>
        <taxon>Euteleostomi</taxon>
        <taxon>Archelosauria</taxon>
        <taxon>Testudinata</taxon>
        <taxon>Testudines</taxon>
        <taxon>Cryptodira</taxon>
        <taxon>Durocryptodira</taxon>
        <taxon>Testudinoidea</taxon>
        <taxon>Emydidae</taxon>
        <taxon>Terrapene</taxon>
    </lineage>
</organism>
<dbReference type="Ensembl" id="ENSTMTT00000030953.1">
    <property type="protein sequence ID" value="ENSTMTP00000029857.1"/>
    <property type="gene ID" value="ENSTMTG00000021589.1"/>
</dbReference>
<evidence type="ECO:0000256" key="1">
    <source>
        <dbReference type="ARBA" id="ARBA00004613"/>
    </source>
</evidence>
<evidence type="ECO:0000256" key="3">
    <source>
        <dbReference type="ARBA" id="ARBA00022448"/>
    </source>
</evidence>
<evidence type="ECO:0000256" key="7">
    <source>
        <dbReference type="ARBA" id="ARBA00023180"/>
    </source>
</evidence>
<protein>
    <submittedName>
        <fullName evidence="9">Orosomucoid 2</fullName>
    </submittedName>
</protein>